<dbReference type="OrthoDB" id="5327935at2"/>
<dbReference type="EMBL" id="NXLQ01000027">
    <property type="protein sequence ID" value="RDU62934.1"/>
    <property type="molecule type" value="Genomic_DNA"/>
</dbReference>
<reference evidence="1 2" key="1">
    <citation type="submission" date="2018-04" db="EMBL/GenBank/DDBJ databases">
        <title>Novel Campyloabacter and Helicobacter Species and Strains.</title>
        <authorList>
            <person name="Mannion A.J."/>
            <person name="Shen Z."/>
            <person name="Fox J.G."/>
        </authorList>
    </citation>
    <scope>NUCLEOTIDE SEQUENCE [LARGE SCALE GENOMIC DNA]</scope>
    <source>
        <strain evidence="1 2">MIT 17-337</strain>
    </source>
</reference>
<comment type="caution">
    <text evidence="1">The sequence shown here is derived from an EMBL/GenBank/DDBJ whole genome shotgun (WGS) entry which is preliminary data.</text>
</comment>
<sequence length="90" mass="10422">MAFKRPPTNVATKVKSEEKFIQEARGETTHDISPHAQDSKPLIKAMNIPLPIKTIERIKQYQSTQARKFETQSYIFNEAINAWLDSKKFD</sequence>
<organism evidence="1 2">
    <name type="scientific">Helicobacter didelphidarum</name>
    <dbReference type="NCBI Taxonomy" id="2040648"/>
    <lineage>
        <taxon>Bacteria</taxon>
        <taxon>Pseudomonadati</taxon>
        <taxon>Campylobacterota</taxon>
        <taxon>Epsilonproteobacteria</taxon>
        <taxon>Campylobacterales</taxon>
        <taxon>Helicobacteraceae</taxon>
        <taxon>Helicobacter</taxon>
    </lineage>
</organism>
<gene>
    <name evidence="1" type="ORF">CQA53_08945</name>
</gene>
<keyword evidence="2" id="KW-1185">Reference proteome</keyword>
<name>A0A3D8IDU4_9HELI</name>
<accession>A0A3D8IDU4</accession>
<dbReference type="RefSeq" id="WP_115543660.1">
    <property type="nucleotide sequence ID" value="NZ_NXLQ01000027.1"/>
</dbReference>
<evidence type="ECO:0000313" key="2">
    <source>
        <dbReference type="Proteomes" id="UP000256379"/>
    </source>
</evidence>
<evidence type="ECO:0000313" key="1">
    <source>
        <dbReference type="EMBL" id="RDU62934.1"/>
    </source>
</evidence>
<dbReference type="AlphaFoldDB" id="A0A3D8IDU4"/>
<dbReference type="Proteomes" id="UP000256379">
    <property type="component" value="Unassembled WGS sequence"/>
</dbReference>
<protein>
    <submittedName>
        <fullName evidence="1">Uncharacterized protein</fullName>
    </submittedName>
</protein>
<proteinExistence type="predicted"/>